<feature type="compositionally biased region" description="Polar residues" evidence="2">
    <location>
        <begin position="620"/>
        <end position="631"/>
    </location>
</feature>
<dbReference type="InterPro" id="IPR050923">
    <property type="entry name" value="Cell_Proc_Reg/RNA_Proc"/>
</dbReference>
<feature type="compositionally biased region" description="Pro residues" evidence="2">
    <location>
        <begin position="1"/>
        <end position="13"/>
    </location>
</feature>
<dbReference type="SUPFAM" id="SSF49879">
    <property type="entry name" value="SMAD/FHA domain"/>
    <property type="match status" value="1"/>
</dbReference>
<accession>W1PDK3</accession>
<feature type="region of interest" description="Disordered" evidence="2">
    <location>
        <begin position="1"/>
        <end position="133"/>
    </location>
</feature>
<dbReference type="PANTHER" id="PTHR23308">
    <property type="entry name" value="NUCLEAR INHIBITOR OF PROTEIN PHOSPHATASE-1"/>
    <property type="match status" value="1"/>
</dbReference>
<evidence type="ECO:0000256" key="2">
    <source>
        <dbReference type="SAM" id="MobiDB-lite"/>
    </source>
</evidence>
<dbReference type="Gramene" id="ERN05779">
    <property type="protein sequence ID" value="ERN05779"/>
    <property type="gene ID" value="AMTR_s00006p00254290"/>
</dbReference>
<evidence type="ECO:0000313" key="4">
    <source>
        <dbReference type="EMBL" id="ERN05779.1"/>
    </source>
</evidence>
<feature type="compositionally biased region" description="Basic and acidic residues" evidence="2">
    <location>
        <begin position="632"/>
        <end position="642"/>
    </location>
</feature>
<dbReference type="InterPro" id="IPR000253">
    <property type="entry name" value="FHA_dom"/>
</dbReference>
<keyword evidence="1" id="KW-0175">Coiled coil</keyword>
<dbReference type="Gene3D" id="2.60.200.20">
    <property type="match status" value="1"/>
</dbReference>
<evidence type="ECO:0000313" key="5">
    <source>
        <dbReference type="Proteomes" id="UP000017836"/>
    </source>
</evidence>
<feature type="coiled-coil region" evidence="1">
    <location>
        <begin position="472"/>
        <end position="499"/>
    </location>
</feature>
<gene>
    <name evidence="4" type="ORF">AMTR_s00006p00254290</name>
</gene>
<dbReference type="Proteomes" id="UP000017836">
    <property type="component" value="Unassembled WGS sequence"/>
</dbReference>
<protein>
    <recommendedName>
        <fullName evidence="3">FHA domain-containing protein</fullName>
    </recommendedName>
</protein>
<feature type="region of interest" description="Disordered" evidence="2">
    <location>
        <begin position="558"/>
        <end position="643"/>
    </location>
</feature>
<dbReference type="InterPro" id="IPR008984">
    <property type="entry name" value="SMAD_FHA_dom_sf"/>
</dbReference>
<feature type="compositionally biased region" description="Polar residues" evidence="2">
    <location>
        <begin position="804"/>
        <end position="820"/>
    </location>
</feature>
<name>W1PDK3_AMBTC</name>
<feature type="compositionally biased region" description="Basic and acidic residues" evidence="2">
    <location>
        <begin position="606"/>
        <end position="616"/>
    </location>
</feature>
<dbReference type="FunFam" id="2.60.200.20:FF:000053">
    <property type="entry name" value="Os06g0275900 protein"/>
    <property type="match status" value="1"/>
</dbReference>
<feature type="coiled-coil region" evidence="1">
    <location>
        <begin position="392"/>
        <end position="419"/>
    </location>
</feature>
<feature type="region of interest" description="Disordered" evidence="2">
    <location>
        <begin position="753"/>
        <end position="820"/>
    </location>
</feature>
<dbReference type="GO" id="GO:0003729">
    <property type="term" value="F:mRNA binding"/>
    <property type="evidence" value="ECO:0000318"/>
    <property type="project" value="GO_Central"/>
</dbReference>
<dbReference type="HOGENOM" id="CLU_015909_2_1_1"/>
<organism evidence="4 5">
    <name type="scientific">Amborella trichopoda</name>
    <dbReference type="NCBI Taxonomy" id="13333"/>
    <lineage>
        <taxon>Eukaryota</taxon>
        <taxon>Viridiplantae</taxon>
        <taxon>Streptophyta</taxon>
        <taxon>Embryophyta</taxon>
        <taxon>Tracheophyta</taxon>
        <taxon>Spermatophyta</taxon>
        <taxon>Magnoliopsida</taxon>
        <taxon>Amborellales</taxon>
        <taxon>Amborellaceae</taxon>
        <taxon>Amborella</taxon>
    </lineage>
</organism>
<proteinExistence type="predicted"/>
<reference evidence="5" key="1">
    <citation type="journal article" date="2013" name="Science">
        <title>The Amborella genome and the evolution of flowering plants.</title>
        <authorList>
            <consortium name="Amborella Genome Project"/>
        </authorList>
    </citation>
    <scope>NUCLEOTIDE SEQUENCE [LARGE SCALE GENOMIC DNA]</scope>
</reference>
<dbReference type="EMBL" id="KI393980">
    <property type="protein sequence ID" value="ERN05779.1"/>
    <property type="molecule type" value="Genomic_DNA"/>
</dbReference>
<feature type="compositionally biased region" description="Acidic residues" evidence="2">
    <location>
        <begin position="438"/>
        <end position="450"/>
    </location>
</feature>
<feature type="compositionally biased region" description="Polar residues" evidence="2">
    <location>
        <begin position="567"/>
        <end position="582"/>
    </location>
</feature>
<feature type="region of interest" description="Disordered" evidence="2">
    <location>
        <begin position="420"/>
        <end position="465"/>
    </location>
</feature>
<dbReference type="eggNOG" id="KOG1881">
    <property type="taxonomic scope" value="Eukaryota"/>
</dbReference>
<feature type="compositionally biased region" description="Basic and acidic residues" evidence="2">
    <location>
        <begin position="17"/>
        <end position="43"/>
    </location>
</feature>
<feature type="compositionally biased region" description="Basic and acidic residues" evidence="2">
    <location>
        <begin position="757"/>
        <end position="776"/>
    </location>
</feature>
<dbReference type="SMART" id="SM00240">
    <property type="entry name" value="FHA"/>
    <property type="match status" value="1"/>
</dbReference>
<dbReference type="OMA" id="QQAIWTF"/>
<evidence type="ECO:0000259" key="3">
    <source>
        <dbReference type="PROSITE" id="PS50006"/>
    </source>
</evidence>
<keyword evidence="5" id="KW-1185">Reference proteome</keyword>
<dbReference type="PROSITE" id="PS50006">
    <property type="entry name" value="FHA_DOMAIN"/>
    <property type="match status" value="1"/>
</dbReference>
<sequence length="820" mass="91372">MKVPMGPPPPKSPNPEKFNETSRHSKDPQKCYEVHISESDVKPSESPNSMEPCSHLDPKPTETPNSIEPIPETACKPIEISSSIDTGSGMAEKPSEDSNSINPVPKMDGKSVENSDSVKPTSVLDEKPSEPASSIKPVLEIGVKSSEITRSTQLSQAQVAPYAIPPWSEPPGQPYFLEVLKDGSIIDNFDVSGKGAYMFGRVNQCDFILEHPTISRFHAVLQYRENGEAFVYDLGSTHGTFINKIQLKPKVYKELHVGDVLRFGLSSRLYIFQGPIELMPLESDLHRLRESKMQRDLQDREASILRAKADAAMADGIQWGMMEDAIEEASEDNADEITWQTYKGQLTEKQAKTRDKVVKRYEKIAHMKKEIDSIQAKEIAQGGLTQGQQTQIARNEQRISQIMEEIESLEETLNESIQESIGAHAGKTPYHKKKGTNEDEEEVESDDDEFYDRTKKPSIHNTGCEKSSVETADTLLDKKETITSKIENLKNLILKEEKKEVAKNEGDTEGGDALDAYMTGVSSQLVLDKTTQLQKELSILQSELDRVLYLLKIADPTGEATKKRQSKPQPTKSAQLNINKRLNVNKKLQPEPNRQSALEKPMNGSLKEEKMSKEEMPLETQITEPNENNPKLSKEPETEGSQHIKPKHQWLGAALETKPEISLAQDPSLSAEESSQFVDYKDRKKALVALEKAKIKGDSTIEDAAPGLIIRKRKPDDEQGCEVGASPEVSKAEVNAADAVALLLKHTRGYFASEDAIETREEGSKVRSQSLKEDQRKSRRKMGPEKPAFLEDNGVDSEAWVPPQGQTGDGRTSLNDRYGY</sequence>
<dbReference type="CDD" id="cd22677">
    <property type="entry name" value="FHA_Kanadaptin"/>
    <property type="match status" value="1"/>
</dbReference>
<evidence type="ECO:0000256" key="1">
    <source>
        <dbReference type="SAM" id="Coils"/>
    </source>
</evidence>
<dbReference type="Pfam" id="PF00498">
    <property type="entry name" value="FHA"/>
    <property type="match status" value="1"/>
</dbReference>
<dbReference type="AlphaFoldDB" id="W1PDK3"/>
<feature type="domain" description="FHA" evidence="3">
    <location>
        <begin position="197"/>
        <end position="247"/>
    </location>
</feature>